<evidence type="ECO:0000313" key="2">
    <source>
        <dbReference type="EMBL" id="KAI1857959.1"/>
    </source>
</evidence>
<feature type="domain" description="2EXR" evidence="1">
    <location>
        <begin position="21"/>
        <end position="108"/>
    </location>
</feature>
<evidence type="ECO:0000259" key="1">
    <source>
        <dbReference type="Pfam" id="PF20150"/>
    </source>
</evidence>
<dbReference type="AlphaFoldDB" id="A0A9Q0AJW0"/>
<name>A0A9Q0AJW0_9PEZI</name>
<organism evidence="2 3">
    <name type="scientific">Neoarthrinium moseri</name>
    <dbReference type="NCBI Taxonomy" id="1658444"/>
    <lineage>
        <taxon>Eukaryota</taxon>
        <taxon>Fungi</taxon>
        <taxon>Dikarya</taxon>
        <taxon>Ascomycota</taxon>
        <taxon>Pezizomycotina</taxon>
        <taxon>Sordariomycetes</taxon>
        <taxon>Xylariomycetidae</taxon>
        <taxon>Amphisphaeriales</taxon>
        <taxon>Apiosporaceae</taxon>
        <taxon>Neoarthrinium</taxon>
    </lineage>
</organism>
<dbReference type="Proteomes" id="UP000829685">
    <property type="component" value="Unassembled WGS sequence"/>
</dbReference>
<dbReference type="Pfam" id="PF20150">
    <property type="entry name" value="2EXR"/>
    <property type="match status" value="1"/>
</dbReference>
<evidence type="ECO:0000313" key="3">
    <source>
        <dbReference type="Proteomes" id="UP000829685"/>
    </source>
</evidence>
<dbReference type="PANTHER" id="PTHR35910:SF1">
    <property type="entry name" value="2EXR DOMAIN-CONTAINING PROTEIN"/>
    <property type="match status" value="1"/>
</dbReference>
<proteinExistence type="predicted"/>
<dbReference type="EMBL" id="JAFIMR010000038">
    <property type="protein sequence ID" value="KAI1857959.1"/>
    <property type="molecule type" value="Genomic_DNA"/>
</dbReference>
<protein>
    <recommendedName>
        <fullName evidence="1">2EXR domain-containing protein</fullName>
    </recommendedName>
</protein>
<comment type="caution">
    <text evidence="2">The sequence shown here is derived from an EMBL/GenBank/DDBJ whole genome shotgun (WGS) entry which is preliminary data.</text>
</comment>
<sequence>MSVSAASETLGNAQHESVVSFPQFKTLPAEMRGLIWEFAIPGDVPELHIVKPYSKWPHCYPTVDIAFPAVLHVSREARQCVLRRLKMRDCPVIGFQVPCRDFRPDLDTMFIGGLEHRDFFSRPESCYRGLVKTLRRIAIDIVSTTYSSGIPAVLPHLDSLETLIIVFSKTGNIHHQGEALASEKSNWRCRLQSFTSEELSLTRVKTYEGGIDFLPPETYIARFQERLAKKTQGLMRSWGDEVKICAWDYANDKLSLEVIPQRFVEYYLGSSGPEWRPRR</sequence>
<gene>
    <name evidence="2" type="ORF">JX265_010989</name>
</gene>
<accession>A0A9Q0AJW0</accession>
<dbReference type="InterPro" id="IPR045518">
    <property type="entry name" value="2EXR"/>
</dbReference>
<keyword evidence="3" id="KW-1185">Reference proteome</keyword>
<reference evidence="2" key="1">
    <citation type="submission" date="2021-03" db="EMBL/GenBank/DDBJ databases">
        <title>Revisited historic fungal species revealed as producer of novel bioactive compounds through whole genome sequencing and comparative genomics.</title>
        <authorList>
            <person name="Vignolle G.A."/>
            <person name="Hochenegger N."/>
            <person name="Mach R.L."/>
            <person name="Mach-Aigner A.R."/>
            <person name="Javad Rahimi M."/>
            <person name="Salim K.A."/>
            <person name="Chan C.M."/>
            <person name="Lim L.B.L."/>
            <person name="Cai F."/>
            <person name="Druzhinina I.S."/>
            <person name="U'Ren J.M."/>
            <person name="Derntl C."/>
        </authorList>
    </citation>
    <scope>NUCLEOTIDE SEQUENCE</scope>
    <source>
        <strain evidence="2">TUCIM 5799</strain>
    </source>
</reference>
<dbReference type="PANTHER" id="PTHR35910">
    <property type="entry name" value="2EXR DOMAIN-CONTAINING PROTEIN"/>
    <property type="match status" value="1"/>
</dbReference>